<evidence type="ECO:0000313" key="3">
    <source>
        <dbReference type="Proteomes" id="UP001197875"/>
    </source>
</evidence>
<comment type="caution">
    <text evidence="2">The sequence shown here is derived from an EMBL/GenBank/DDBJ whole genome shotgun (WGS) entry which is preliminary data.</text>
</comment>
<reference evidence="2 3" key="1">
    <citation type="submission" date="2021-10" db="EMBL/GenBank/DDBJ databases">
        <title>Anaerobic single-cell dispensing facilitates the cultivation of human gut bacteria.</title>
        <authorList>
            <person name="Afrizal A."/>
        </authorList>
    </citation>
    <scope>NUCLEOTIDE SEQUENCE [LARGE SCALE GENOMIC DNA]</scope>
    <source>
        <strain evidence="2 3">CLA-AA-H277</strain>
    </source>
</reference>
<sequence length="289" mass="32445">MSIFIMLDVGGTEIKGGVFDVSGALLGGIRNFQAKAGENPDTIFENFCHIISDLGGGFPKEKLEGIGMAFPGPFDYEQGISLMRGLNKYDQIYGMRIPEELRKRSRKLERVKILFRHDVEAFARGVYRFGMKKQQEKVLCLCIGTGAGSAFLENGEALKKKTEAVPENGWIYNSAFRDSILDDYLSVRGLKRLSREIMGEEMDGKRLSELCSEKNPGALKVYREFGKILYEGILPFLDSFKPQALILGGQITKSFPYFGEKLEKACKERSITLIMEENTSLRAMQGLLF</sequence>
<dbReference type="Proteomes" id="UP001197875">
    <property type="component" value="Unassembled WGS sequence"/>
</dbReference>
<dbReference type="InterPro" id="IPR000600">
    <property type="entry name" value="ROK"/>
</dbReference>
<dbReference type="PANTHER" id="PTHR18964">
    <property type="entry name" value="ROK (REPRESSOR, ORF, KINASE) FAMILY"/>
    <property type="match status" value="1"/>
</dbReference>
<dbReference type="InterPro" id="IPR043129">
    <property type="entry name" value="ATPase_NBD"/>
</dbReference>
<dbReference type="Pfam" id="PF00480">
    <property type="entry name" value="ROK"/>
    <property type="match status" value="1"/>
</dbReference>
<name>A0AAE3J619_9FIRM</name>
<dbReference type="Gene3D" id="3.30.420.40">
    <property type="match status" value="2"/>
</dbReference>
<organism evidence="2 3">
    <name type="scientific">Fusicatenibacter faecihominis</name>
    <dbReference type="NCBI Taxonomy" id="2881276"/>
    <lineage>
        <taxon>Bacteria</taxon>
        <taxon>Bacillati</taxon>
        <taxon>Bacillota</taxon>
        <taxon>Clostridia</taxon>
        <taxon>Lachnospirales</taxon>
        <taxon>Lachnospiraceae</taxon>
        <taxon>Fusicatenibacter</taxon>
    </lineage>
</organism>
<dbReference type="PANTHER" id="PTHR18964:SF149">
    <property type="entry name" value="BIFUNCTIONAL UDP-N-ACETYLGLUCOSAMINE 2-EPIMERASE_N-ACETYLMANNOSAMINE KINASE"/>
    <property type="match status" value="1"/>
</dbReference>
<comment type="similarity">
    <text evidence="1">Belongs to the ROK (NagC/XylR) family.</text>
</comment>
<proteinExistence type="inferred from homology"/>
<evidence type="ECO:0000313" key="2">
    <source>
        <dbReference type="EMBL" id="MCC2189491.1"/>
    </source>
</evidence>
<accession>A0AAE3J619</accession>
<keyword evidence="3" id="KW-1185">Reference proteome</keyword>
<dbReference type="SUPFAM" id="SSF53067">
    <property type="entry name" value="Actin-like ATPase domain"/>
    <property type="match status" value="1"/>
</dbReference>
<dbReference type="EMBL" id="JAJEPR010000008">
    <property type="protein sequence ID" value="MCC2189491.1"/>
    <property type="molecule type" value="Genomic_DNA"/>
</dbReference>
<evidence type="ECO:0000256" key="1">
    <source>
        <dbReference type="ARBA" id="ARBA00006479"/>
    </source>
</evidence>
<protein>
    <submittedName>
        <fullName evidence="2">ROK family protein</fullName>
    </submittedName>
</protein>
<gene>
    <name evidence="2" type="ORF">LKD71_06695</name>
</gene>
<dbReference type="RefSeq" id="WP_227614831.1">
    <property type="nucleotide sequence ID" value="NZ_JAJEPR010000008.1"/>
</dbReference>
<dbReference type="AlphaFoldDB" id="A0AAE3J619"/>